<feature type="transmembrane region" description="Helical" evidence="2">
    <location>
        <begin position="46"/>
        <end position="70"/>
    </location>
</feature>
<protein>
    <submittedName>
        <fullName evidence="3">Uncharacterized protein</fullName>
    </submittedName>
</protein>
<dbReference type="PANTHER" id="PTHR34964">
    <property type="entry name" value="MEMBRANE LIPOPROTEIN-RELATED"/>
    <property type="match status" value="1"/>
</dbReference>
<accession>A0AAV5KA09</accession>
<comment type="caution">
    <text evidence="3">The sequence shown here is derived from an EMBL/GenBank/DDBJ whole genome shotgun (WGS) entry which is preliminary data.</text>
</comment>
<evidence type="ECO:0000256" key="2">
    <source>
        <dbReference type="SAM" id="Phobius"/>
    </source>
</evidence>
<feature type="region of interest" description="Disordered" evidence="1">
    <location>
        <begin position="152"/>
        <end position="180"/>
    </location>
</feature>
<evidence type="ECO:0000313" key="4">
    <source>
        <dbReference type="Proteomes" id="UP001054252"/>
    </source>
</evidence>
<keyword evidence="2" id="KW-0472">Membrane</keyword>
<dbReference type="EMBL" id="BPVZ01000058">
    <property type="protein sequence ID" value="GKV21587.1"/>
    <property type="molecule type" value="Genomic_DNA"/>
</dbReference>
<reference evidence="3 4" key="1">
    <citation type="journal article" date="2021" name="Commun. Biol.">
        <title>The genome of Shorea leprosula (Dipterocarpaceae) highlights the ecological relevance of drought in aseasonal tropical rainforests.</title>
        <authorList>
            <person name="Ng K.K.S."/>
            <person name="Kobayashi M.J."/>
            <person name="Fawcett J.A."/>
            <person name="Hatakeyama M."/>
            <person name="Paape T."/>
            <person name="Ng C.H."/>
            <person name="Ang C.C."/>
            <person name="Tnah L.H."/>
            <person name="Lee C.T."/>
            <person name="Nishiyama T."/>
            <person name="Sese J."/>
            <person name="O'Brien M.J."/>
            <person name="Copetti D."/>
            <person name="Mohd Noor M.I."/>
            <person name="Ong R.C."/>
            <person name="Putra M."/>
            <person name="Sireger I.Z."/>
            <person name="Indrioko S."/>
            <person name="Kosugi Y."/>
            <person name="Izuno A."/>
            <person name="Isagi Y."/>
            <person name="Lee S.L."/>
            <person name="Shimizu K.K."/>
        </authorList>
    </citation>
    <scope>NUCLEOTIDE SEQUENCE [LARGE SCALE GENOMIC DNA]</scope>
    <source>
        <strain evidence="3">214</strain>
    </source>
</reference>
<keyword evidence="2" id="KW-0812">Transmembrane</keyword>
<feature type="compositionally biased region" description="Low complexity" evidence="1">
    <location>
        <begin position="157"/>
        <end position="167"/>
    </location>
</feature>
<keyword evidence="2" id="KW-1133">Transmembrane helix</keyword>
<dbReference type="Proteomes" id="UP001054252">
    <property type="component" value="Unassembled WGS sequence"/>
</dbReference>
<name>A0AAV5KA09_9ROSI</name>
<dbReference type="PANTHER" id="PTHR34964:SF1">
    <property type="entry name" value="MEMBRANE LIPOPROTEIN"/>
    <property type="match status" value="1"/>
</dbReference>
<sequence>MAVSGPSSSGLFIWIVTCILFLFIAAGGICLLAYMNLPESEITHWLPIIGLSLVCLPWLFWFLTFVYRVISRKFGFRMVIGGNSGGGEDGNVSVSGDGAEASTIDHAKVVDVAHDSSLQLPMCSPAPSTDGKRVQFGATVVVGENYDQDERMVKKQSSLSSNSSVGSHESEIPLAFSVSS</sequence>
<keyword evidence="4" id="KW-1185">Reference proteome</keyword>
<gene>
    <name evidence="3" type="ORF">SLEP1_g31556</name>
</gene>
<proteinExistence type="predicted"/>
<evidence type="ECO:0000313" key="3">
    <source>
        <dbReference type="EMBL" id="GKV21587.1"/>
    </source>
</evidence>
<organism evidence="3 4">
    <name type="scientific">Rubroshorea leprosula</name>
    <dbReference type="NCBI Taxonomy" id="152421"/>
    <lineage>
        <taxon>Eukaryota</taxon>
        <taxon>Viridiplantae</taxon>
        <taxon>Streptophyta</taxon>
        <taxon>Embryophyta</taxon>
        <taxon>Tracheophyta</taxon>
        <taxon>Spermatophyta</taxon>
        <taxon>Magnoliopsida</taxon>
        <taxon>eudicotyledons</taxon>
        <taxon>Gunneridae</taxon>
        <taxon>Pentapetalae</taxon>
        <taxon>rosids</taxon>
        <taxon>malvids</taxon>
        <taxon>Malvales</taxon>
        <taxon>Dipterocarpaceae</taxon>
        <taxon>Rubroshorea</taxon>
    </lineage>
</organism>
<feature type="transmembrane region" description="Helical" evidence="2">
    <location>
        <begin position="12"/>
        <end position="34"/>
    </location>
</feature>
<dbReference type="AlphaFoldDB" id="A0AAV5KA09"/>
<evidence type="ECO:0000256" key="1">
    <source>
        <dbReference type="SAM" id="MobiDB-lite"/>
    </source>
</evidence>